<organism evidence="9 10">
    <name type="scientific">Pleuronectes platessa</name>
    <name type="common">European plaice</name>
    <dbReference type="NCBI Taxonomy" id="8262"/>
    <lineage>
        <taxon>Eukaryota</taxon>
        <taxon>Metazoa</taxon>
        <taxon>Chordata</taxon>
        <taxon>Craniata</taxon>
        <taxon>Vertebrata</taxon>
        <taxon>Euteleostomi</taxon>
        <taxon>Actinopterygii</taxon>
        <taxon>Neopterygii</taxon>
        <taxon>Teleostei</taxon>
        <taxon>Neoteleostei</taxon>
        <taxon>Acanthomorphata</taxon>
        <taxon>Carangaria</taxon>
        <taxon>Pleuronectiformes</taxon>
        <taxon>Pleuronectoidei</taxon>
        <taxon>Pleuronectidae</taxon>
        <taxon>Pleuronectes</taxon>
    </lineage>
</organism>
<evidence type="ECO:0000256" key="4">
    <source>
        <dbReference type="ARBA" id="ARBA00022723"/>
    </source>
</evidence>
<evidence type="ECO:0000256" key="6">
    <source>
        <dbReference type="ARBA" id="ARBA00023004"/>
    </source>
</evidence>
<comment type="similarity">
    <text evidence="2">Belongs to the cytochrome P450 family.</text>
</comment>
<dbReference type="EMBL" id="CADEAL010003580">
    <property type="protein sequence ID" value="CAB1445238.1"/>
    <property type="molecule type" value="Genomic_DNA"/>
</dbReference>
<name>A0A9N7VB43_PLEPL</name>
<dbReference type="Gene3D" id="1.10.630.10">
    <property type="entry name" value="Cytochrome P450"/>
    <property type="match status" value="1"/>
</dbReference>
<keyword evidence="5" id="KW-0560">Oxidoreductase</keyword>
<keyword evidence="7" id="KW-0503">Monooxygenase</keyword>
<dbReference type="GO" id="GO:0004497">
    <property type="term" value="F:monooxygenase activity"/>
    <property type="evidence" value="ECO:0007669"/>
    <property type="project" value="UniProtKB-KW"/>
</dbReference>
<sequence>MDKQTDRQRDRGMTQEHNASSPWLLPTSRSSSSVVGAPNQLKAMDEHGPNILTNLYWLFVKGYFQTTSQMQIEHRKIYGPLWKSELGPLTLVNMAQADLIEQVLRQDGKHPIRTDMPFLRLYQEMRNQAYGPLTE</sequence>
<feature type="compositionally biased region" description="Polar residues" evidence="8">
    <location>
        <begin position="15"/>
        <end position="34"/>
    </location>
</feature>
<dbReference type="GO" id="GO:0006704">
    <property type="term" value="P:glucocorticoid biosynthetic process"/>
    <property type="evidence" value="ECO:0007669"/>
    <property type="project" value="TreeGrafter"/>
</dbReference>
<feature type="region of interest" description="Disordered" evidence="8">
    <location>
        <begin position="1"/>
        <end position="37"/>
    </location>
</feature>
<dbReference type="InterPro" id="IPR050479">
    <property type="entry name" value="CYP11_CYP27_families"/>
</dbReference>
<evidence type="ECO:0000313" key="9">
    <source>
        <dbReference type="EMBL" id="CAB1445238.1"/>
    </source>
</evidence>
<dbReference type="GO" id="GO:0071375">
    <property type="term" value="P:cellular response to peptide hormone stimulus"/>
    <property type="evidence" value="ECO:0007669"/>
    <property type="project" value="TreeGrafter"/>
</dbReference>
<evidence type="ECO:0000256" key="5">
    <source>
        <dbReference type="ARBA" id="ARBA00023002"/>
    </source>
</evidence>
<dbReference type="PANTHER" id="PTHR24279">
    <property type="entry name" value="CYTOCHROME P450"/>
    <property type="match status" value="1"/>
</dbReference>
<dbReference type="InterPro" id="IPR036396">
    <property type="entry name" value="Cyt_P450_sf"/>
</dbReference>
<dbReference type="PANTHER" id="PTHR24279:SF123">
    <property type="entry name" value="CYTOCHROME P450 FAMILY 27 SUBFAMILY A MEMBER 1"/>
    <property type="match status" value="1"/>
</dbReference>
<evidence type="ECO:0000256" key="3">
    <source>
        <dbReference type="ARBA" id="ARBA00022617"/>
    </source>
</evidence>
<evidence type="ECO:0000256" key="7">
    <source>
        <dbReference type="ARBA" id="ARBA00023033"/>
    </source>
</evidence>
<accession>A0A9N7VB43</accession>
<comment type="caution">
    <text evidence="9">The sequence shown here is derived from an EMBL/GenBank/DDBJ whole genome shotgun (WGS) entry which is preliminary data.</text>
</comment>
<evidence type="ECO:0000313" key="10">
    <source>
        <dbReference type="Proteomes" id="UP001153269"/>
    </source>
</evidence>
<keyword evidence="10" id="KW-1185">Reference proteome</keyword>
<keyword evidence="6" id="KW-0408">Iron</keyword>
<comment type="cofactor">
    <cofactor evidence="1">
        <name>heme</name>
        <dbReference type="ChEBI" id="CHEBI:30413"/>
    </cofactor>
</comment>
<proteinExistence type="inferred from homology"/>
<dbReference type="GO" id="GO:0006700">
    <property type="term" value="P:C21-steroid hormone biosynthetic process"/>
    <property type="evidence" value="ECO:0007669"/>
    <property type="project" value="TreeGrafter"/>
</dbReference>
<evidence type="ECO:0000256" key="2">
    <source>
        <dbReference type="ARBA" id="ARBA00010617"/>
    </source>
</evidence>
<keyword evidence="3" id="KW-0349">Heme</keyword>
<protein>
    <submittedName>
        <fullName evidence="9">Uncharacterized protein</fullName>
    </submittedName>
</protein>
<feature type="compositionally biased region" description="Basic and acidic residues" evidence="8">
    <location>
        <begin position="1"/>
        <end position="14"/>
    </location>
</feature>
<dbReference type="AlphaFoldDB" id="A0A9N7VB43"/>
<dbReference type="GO" id="GO:0005506">
    <property type="term" value="F:iron ion binding"/>
    <property type="evidence" value="ECO:0007669"/>
    <property type="project" value="InterPro"/>
</dbReference>
<gene>
    <name evidence="9" type="ORF">PLEPLA_LOCUS32969</name>
</gene>
<keyword evidence="4" id="KW-0479">Metal-binding</keyword>
<dbReference type="GO" id="GO:0034650">
    <property type="term" value="P:cortisol metabolic process"/>
    <property type="evidence" value="ECO:0007669"/>
    <property type="project" value="TreeGrafter"/>
</dbReference>
<dbReference type="GO" id="GO:0020037">
    <property type="term" value="F:heme binding"/>
    <property type="evidence" value="ECO:0007669"/>
    <property type="project" value="InterPro"/>
</dbReference>
<evidence type="ECO:0000256" key="8">
    <source>
        <dbReference type="SAM" id="MobiDB-lite"/>
    </source>
</evidence>
<dbReference type="Proteomes" id="UP001153269">
    <property type="component" value="Unassembled WGS sequence"/>
</dbReference>
<dbReference type="GO" id="GO:0005743">
    <property type="term" value="C:mitochondrial inner membrane"/>
    <property type="evidence" value="ECO:0007669"/>
    <property type="project" value="TreeGrafter"/>
</dbReference>
<evidence type="ECO:0000256" key="1">
    <source>
        <dbReference type="ARBA" id="ARBA00001971"/>
    </source>
</evidence>
<dbReference type="GO" id="GO:0016705">
    <property type="term" value="F:oxidoreductase activity, acting on paired donors, with incorporation or reduction of molecular oxygen"/>
    <property type="evidence" value="ECO:0007669"/>
    <property type="project" value="InterPro"/>
</dbReference>
<reference evidence="9" key="1">
    <citation type="submission" date="2020-03" db="EMBL/GenBank/DDBJ databases">
        <authorList>
            <person name="Weist P."/>
        </authorList>
    </citation>
    <scope>NUCLEOTIDE SEQUENCE</scope>
</reference>
<dbReference type="GO" id="GO:0008203">
    <property type="term" value="P:cholesterol metabolic process"/>
    <property type="evidence" value="ECO:0007669"/>
    <property type="project" value="TreeGrafter"/>
</dbReference>